<dbReference type="GO" id="GO:0005743">
    <property type="term" value="C:mitochondrial inner membrane"/>
    <property type="evidence" value="ECO:0007669"/>
    <property type="project" value="InterPro"/>
</dbReference>
<organism evidence="1 2">
    <name type="scientific">Anisodus acutangulus</name>
    <dbReference type="NCBI Taxonomy" id="402998"/>
    <lineage>
        <taxon>Eukaryota</taxon>
        <taxon>Viridiplantae</taxon>
        <taxon>Streptophyta</taxon>
        <taxon>Embryophyta</taxon>
        <taxon>Tracheophyta</taxon>
        <taxon>Spermatophyta</taxon>
        <taxon>Magnoliopsida</taxon>
        <taxon>eudicotyledons</taxon>
        <taxon>Gunneridae</taxon>
        <taxon>Pentapetalae</taxon>
        <taxon>asterids</taxon>
        <taxon>lamiids</taxon>
        <taxon>Solanales</taxon>
        <taxon>Solanaceae</taxon>
        <taxon>Solanoideae</taxon>
        <taxon>Hyoscyameae</taxon>
        <taxon>Anisodus</taxon>
    </lineage>
</organism>
<dbReference type="PANTHER" id="PTHR36987">
    <property type="entry name" value="NADH DEHYDROGENASE [UBIQUINONE] 1 BETA SUBCOMPLEX SUBUNIT 2-LIKE"/>
    <property type="match status" value="1"/>
</dbReference>
<dbReference type="PANTHER" id="PTHR36987:SF1">
    <property type="entry name" value="NADH DEHYDROGENASE [UBIQUINONE] 1 BETA SUBCOMPLEX SUBUNIT 2"/>
    <property type="match status" value="1"/>
</dbReference>
<evidence type="ECO:0000313" key="1">
    <source>
        <dbReference type="EMBL" id="KAJ8538165.1"/>
    </source>
</evidence>
<keyword evidence="2" id="KW-1185">Reference proteome</keyword>
<name>A0A9Q1R357_9SOLA</name>
<dbReference type="EMBL" id="JAJAGQ010000017">
    <property type="protein sequence ID" value="KAJ8538165.1"/>
    <property type="molecule type" value="Genomic_DNA"/>
</dbReference>
<dbReference type="AlphaFoldDB" id="A0A9Q1R357"/>
<sequence length="161" mass="17962">MTGTVSPETLLKGVKKVDSAASIAVVRSATVNENAESQVANFDQDDSSTQNFDQAISTEIANMTVDNSIHKNRGERAVNSLFSDPTTEAYWEQRLLKRREEMGGVTYKGITIHQPKHWHSVTGKGLCAVMWFWILYRAKKDGPVVLGMRHPWEGDGHGHDH</sequence>
<gene>
    <name evidence="1" type="ORF">K7X08_014705</name>
</gene>
<accession>A0A9Q1R357</accession>
<evidence type="ECO:0000313" key="2">
    <source>
        <dbReference type="Proteomes" id="UP001152561"/>
    </source>
</evidence>
<proteinExistence type="predicted"/>
<dbReference type="InterPro" id="IPR044980">
    <property type="entry name" value="NDUFB2_plant/fungi"/>
</dbReference>
<comment type="caution">
    <text evidence="1">The sequence shown here is derived from an EMBL/GenBank/DDBJ whole genome shotgun (WGS) entry which is preliminary data.</text>
</comment>
<dbReference type="GO" id="GO:0045271">
    <property type="term" value="C:respiratory chain complex I"/>
    <property type="evidence" value="ECO:0007669"/>
    <property type="project" value="InterPro"/>
</dbReference>
<dbReference type="Proteomes" id="UP001152561">
    <property type="component" value="Unassembled WGS sequence"/>
</dbReference>
<reference evidence="2" key="1">
    <citation type="journal article" date="2023" name="Proc. Natl. Acad. Sci. U.S.A.">
        <title>Genomic and structural basis for evolution of tropane alkaloid biosynthesis.</title>
        <authorList>
            <person name="Wanga Y.-J."/>
            <person name="Taina T."/>
            <person name="Yua J.-Y."/>
            <person name="Lia J."/>
            <person name="Xua B."/>
            <person name="Chenc J."/>
            <person name="D'Auriad J.C."/>
            <person name="Huanga J.-P."/>
            <person name="Huanga S.-X."/>
        </authorList>
    </citation>
    <scope>NUCLEOTIDE SEQUENCE [LARGE SCALE GENOMIC DNA]</scope>
    <source>
        <strain evidence="2">cv. KIB-2019</strain>
    </source>
</reference>
<protein>
    <submittedName>
        <fullName evidence="1">Uncharacterized protein</fullName>
    </submittedName>
</protein>
<dbReference type="OrthoDB" id="531564at2759"/>